<accession>A0AAJ1EJX0</accession>
<dbReference type="AlphaFoldDB" id="A0AAJ1EJX0"/>
<dbReference type="SUPFAM" id="SSF53756">
    <property type="entry name" value="UDP-Glycosyltransferase/glycogen phosphorylase"/>
    <property type="match status" value="1"/>
</dbReference>
<name>A0AAJ1EJX0_9BACT</name>
<proteinExistence type="predicted"/>
<gene>
    <name evidence="2" type="ORF">K8G79_03070</name>
</gene>
<dbReference type="EMBL" id="JAIOIU010000033">
    <property type="protein sequence ID" value="MBZ0159117.1"/>
    <property type="molecule type" value="Genomic_DNA"/>
</dbReference>
<protein>
    <submittedName>
        <fullName evidence="2">Glycosyltransferase family 4 protein</fullName>
    </submittedName>
</protein>
<feature type="domain" description="Glycosyl transferase family 1" evidence="1">
    <location>
        <begin position="204"/>
        <end position="368"/>
    </location>
</feature>
<reference evidence="2 3" key="1">
    <citation type="journal article" date="2021" name="bioRxiv">
        <title>Unraveling nitrogen, sulfur and carbon metabolic pathways and microbial community transcriptional responses to substrate deprivation and toxicity stresses in a bioreactor mimicking anoxic brackish coastal sediment conditions.</title>
        <authorList>
            <person name="Martins P.D."/>
            <person name="Echeveste M.J."/>
            <person name="Arshad A."/>
            <person name="Kurth J."/>
            <person name="Ouboter H."/>
            <person name="Jetten M.S.M."/>
            <person name="Welte C.U."/>
        </authorList>
    </citation>
    <scope>NUCLEOTIDE SEQUENCE [LARGE SCALE GENOMIC DNA]</scope>
    <source>
        <strain evidence="2">MAG_38</strain>
    </source>
</reference>
<sequence length="388" mass="43829">MQSKKLTYILNNYSAKDASHFNHVPALLEALAMRGLEITLVIEKADFIPTFSSVNISVIPLKHRHGLSRLLELFRVIIHLIHRGFMRTYVRTAAPPALIAALTHRIFGGKVFLWQSGTTIEYDAAQPMSLKKLKWYLVSHIPNTLARRFVHYFVTGPAYMVDYYSRVGGVKRGKIRLLYNDIDIDRFVPKPDRSVQKAAFLKAHGLKPDILVLLLVHRLSPVRRTRLYFPFCLTHLRNMGLLNRVAVVIVGIGPELPFIQAQVQSQGLAERCLFLGSVPNREIQRVYAVADIFLHPTYNEGFPRVVLEAMAAGLPIVSTDAGGTRELMGDIQSSLIVSRGDPLAFAVCLEKMIKDSLLRELLAKENQKHVERFSTMKIAAMYEEVLFA</sequence>
<dbReference type="CDD" id="cd03801">
    <property type="entry name" value="GT4_PimA-like"/>
    <property type="match status" value="1"/>
</dbReference>
<evidence type="ECO:0000313" key="3">
    <source>
        <dbReference type="Proteomes" id="UP001197609"/>
    </source>
</evidence>
<dbReference type="InterPro" id="IPR001296">
    <property type="entry name" value="Glyco_trans_1"/>
</dbReference>
<dbReference type="GO" id="GO:0016757">
    <property type="term" value="F:glycosyltransferase activity"/>
    <property type="evidence" value="ECO:0007669"/>
    <property type="project" value="InterPro"/>
</dbReference>
<organism evidence="2 3">
    <name type="scientific">Candidatus Methylomirabilis tolerans</name>
    <dbReference type="NCBI Taxonomy" id="3123416"/>
    <lineage>
        <taxon>Bacteria</taxon>
        <taxon>Candidatus Methylomirabilota</taxon>
        <taxon>Candidatus Methylomirabilia</taxon>
        <taxon>Candidatus Methylomirabilales</taxon>
        <taxon>Candidatus Methylomirabilaceae</taxon>
        <taxon>Candidatus Methylomirabilis</taxon>
    </lineage>
</organism>
<dbReference type="PANTHER" id="PTHR12526">
    <property type="entry name" value="GLYCOSYLTRANSFERASE"/>
    <property type="match status" value="1"/>
</dbReference>
<dbReference type="PANTHER" id="PTHR12526:SF637">
    <property type="entry name" value="GLYCOSYLTRANSFERASE EPSF-RELATED"/>
    <property type="match status" value="1"/>
</dbReference>
<evidence type="ECO:0000259" key="1">
    <source>
        <dbReference type="Pfam" id="PF00534"/>
    </source>
</evidence>
<comment type="caution">
    <text evidence="2">The sequence shown here is derived from an EMBL/GenBank/DDBJ whole genome shotgun (WGS) entry which is preliminary data.</text>
</comment>
<dbReference type="Pfam" id="PF00534">
    <property type="entry name" value="Glycos_transf_1"/>
    <property type="match status" value="1"/>
</dbReference>
<dbReference type="Gene3D" id="3.40.50.2000">
    <property type="entry name" value="Glycogen Phosphorylase B"/>
    <property type="match status" value="2"/>
</dbReference>
<evidence type="ECO:0000313" key="2">
    <source>
        <dbReference type="EMBL" id="MBZ0159117.1"/>
    </source>
</evidence>
<dbReference type="Proteomes" id="UP001197609">
    <property type="component" value="Unassembled WGS sequence"/>
</dbReference>